<comment type="similarity">
    <text evidence="1 5">Belongs to the glycosyl hydrolase 35 family.</text>
</comment>
<dbReference type="SUPFAM" id="SSF49785">
    <property type="entry name" value="Galactose-binding domain-like"/>
    <property type="match status" value="1"/>
</dbReference>
<dbReference type="GO" id="GO:0005975">
    <property type="term" value="P:carbohydrate metabolic process"/>
    <property type="evidence" value="ECO:0007669"/>
    <property type="project" value="InterPro"/>
</dbReference>
<reference evidence="10" key="1">
    <citation type="submission" date="2020-01" db="EMBL/GenBank/DDBJ databases">
        <title>Draft genome sequence of the Termite Coptotermes fromosanus.</title>
        <authorList>
            <person name="Itakura S."/>
            <person name="Yosikawa Y."/>
            <person name="Umezawa K."/>
        </authorList>
    </citation>
    <scope>NUCLEOTIDE SEQUENCE [LARGE SCALE GENOMIC DNA]</scope>
</reference>
<proteinExistence type="inferred from homology"/>
<dbReference type="EMBL" id="BLKM01003820">
    <property type="protein sequence ID" value="GFG29758.1"/>
    <property type="molecule type" value="Genomic_DNA"/>
</dbReference>
<feature type="active site" description="Nucleophile" evidence="4">
    <location>
        <position position="234"/>
    </location>
</feature>
<dbReference type="AlphaFoldDB" id="A0A6L2PH49"/>
<feature type="active site" description="Proton donor" evidence="4">
    <location>
        <position position="154"/>
    </location>
</feature>
<dbReference type="InterPro" id="IPR008979">
    <property type="entry name" value="Galactose-bd-like_sf"/>
</dbReference>
<dbReference type="InterPro" id="IPR048913">
    <property type="entry name" value="BetaGal_gal-bd"/>
</dbReference>
<feature type="domain" description="Beta-galactosidase 1-like first all-beta" evidence="7">
    <location>
        <begin position="390"/>
        <end position="511"/>
    </location>
</feature>
<evidence type="ECO:0000256" key="1">
    <source>
        <dbReference type="ARBA" id="ARBA00009809"/>
    </source>
</evidence>
<dbReference type="SUPFAM" id="SSF51445">
    <property type="entry name" value="(Trans)glycosidases"/>
    <property type="match status" value="1"/>
</dbReference>
<evidence type="ECO:0000313" key="10">
    <source>
        <dbReference type="Proteomes" id="UP000502823"/>
    </source>
</evidence>
<dbReference type="PRINTS" id="PR00742">
    <property type="entry name" value="GLHYDRLASE35"/>
</dbReference>
<dbReference type="OrthoDB" id="1657402at2759"/>
<evidence type="ECO:0000313" key="9">
    <source>
        <dbReference type="EMBL" id="GFG29758.1"/>
    </source>
</evidence>
<feature type="domain" description="Beta-galactosidase galactose-binding" evidence="8">
    <location>
        <begin position="534"/>
        <end position="592"/>
    </location>
</feature>
<evidence type="ECO:0000256" key="2">
    <source>
        <dbReference type="ARBA" id="ARBA00022801"/>
    </source>
</evidence>
<keyword evidence="3" id="KW-0326">Glycosidase</keyword>
<dbReference type="Pfam" id="PF01301">
    <property type="entry name" value="Glyco_hydro_35"/>
    <property type="match status" value="2"/>
</dbReference>
<dbReference type="InterPro" id="IPR001944">
    <property type="entry name" value="Glycoside_Hdrlase_35"/>
</dbReference>
<dbReference type="Gene3D" id="2.60.120.260">
    <property type="entry name" value="Galactose-binding domain-like"/>
    <property type="match status" value="2"/>
</dbReference>
<feature type="domain" description="Glycoside hydrolase 35 catalytic" evidence="6">
    <location>
        <begin position="27"/>
        <end position="131"/>
    </location>
</feature>
<accession>A0A6L2PH49</accession>
<gene>
    <name evidence="9" type="ORF">Cfor_03332</name>
</gene>
<sequence length="620" mass="70055">MDSDLPTLYEYYTEGGITAGLETLPDTFLLNKKNITIFSGSIHYFRVHPDYWRDRLRKLRAAGFNTVDTYIPWNLHEPERDVYDFGSGNSDMSLFLDVVKYIKTAQEEDLFVLVRPSPYICAEWDFGGMPRHVTVIVQLLKPLTLSSFIQLENEYGALTEDGSKEDLDYLLFLKEDYEKRGIVELLYTSDNPSIHAEKGSLPGVLQTANFQENPEAELLLLKKYQPEKPGMVMEYWSGWFDHWFDREHHTTSVEAFSDVLERILKFPASVNLYMFHGGTNFGFYNGANISNEFPHYSADVTSYDYDAPLTEAGDYTNKYDACKKIVAKYNKVLTKLPCQPIMSKKMAYGPVSITGELNFNQIIDKVAPEDCTKADRVVHMEKLPVNNGNGQSYGFVLYRRAGLTVNDLSTLQIKDGAFYDMGIVLLDGERKTNKLTSDIPLSCFGYWVLENGDLSLLSASSGPKTLDILVENWGRVNFGVRSTFDQRKGLRENTTILLDKKEVTGWEIISLQFKSTWIKSLDGWGPVSSNITAPALFIATLEVDTPYDTFLDMRGWGRGAVFINGFNLGRYFSAGPTHSLYIPSPLLKTGTNHIVVFELFTAGSQIVFTDKPILGPITAE</sequence>
<dbReference type="InParanoid" id="A0A6L2PH49"/>
<dbReference type="InterPro" id="IPR048912">
    <property type="entry name" value="BetaGal1-like_ABD1"/>
</dbReference>
<comment type="caution">
    <text evidence="9">The sequence shown here is derived from an EMBL/GenBank/DDBJ whole genome shotgun (WGS) entry which is preliminary data.</text>
</comment>
<name>A0A6L2PH49_COPFO</name>
<organism evidence="9 10">
    <name type="scientific">Coptotermes formosanus</name>
    <name type="common">Formosan subterranean termite</name>
    <dbReference type="NCBI Taxonomy" id="36987"/>
    <lineage>
        <taxon>Eukaryota</taxon>
        <taxon>Metazoa</taxon>
        <taxon>Ecdysozoa</taxon>
        <taxon>Arthropoda</taxon>
        <taxon>Hexapoda</taxon>
        <taxon>Insecta</taxon>
        <taxon>Pterygota</taxon>
        <taxon>Neoptera</taxon>
        <taxon>Polyneoptera</taxon>
        <taxon>Dictyoptera</taxon>
        <taxon>Blattodea</taxon>
        <taxon>Blattoidea</taxon>
        <taxon>Termitoidae</taxon>
        <taxon>Rhinotermitidae</taxon>
        <taxon>Coptotermes</taxon>
    </lineage>
</organism>
<evidence type="ECO:0000256" key="5">
    <source>
        <dbReference type="RuleBase" id="RU003679"/>
    </source>
</evidence>
<dbReference type="FunFam" id="2.60.120.260:FF:000049">
    <property type="entry name" value="Beta-galactosidase"/>
    <property type="match status" value="1"/>
</dbReference>
<evidence type="ECO:0000259" key="8">
    <source>
        <dbReference type="Pfam" id="PF21467"/>
    </source>
</evidence>
<dbReference type="PANTHER" id="PTHR23421">
    <property type="entry name" value="BETA-GALACTOSIDASE RELATED"/>
    <property type="match status" value="1"/>
</dbReference>
<dbReference type="InterPro" id="IPR031330">
    <property type="entry name" value="Gly_Hdrlase_35_cat"/>
</dbReference>
<dbReference type="Pfam" id="PF21317">
    <property type="entry name" value="BetaGal_ABD_1"/>
    <property type="match status" value="1"/>
</dbReference>
<feature type="domain" description="Glycoside hydrolase 35 catalytic" evidence="6">
    <location>
        <begin position="148"/>
        <end position="328"/>
    </location>
</feature>
<protein>
    <recommendedName>
        <fullName evidence="11">Glycoside hydrolase 35 catalytic domain-containing protein</fullName>
    </recommendedName>
</protein>
<keyword evidence="10" id="KW-1185">Reference proteome</keyword>
<evidence type="ECO:0000259" key="7">
    <source>
        <dbReference type="Pfam" id="PF21317"/>
    </source>
</evidence>
<dbReference type="Proteomes" id="UP000502823">
    <property type="component" value="Unassembled WGS sequence"/>
</dbReference>
<dbReference type="GO" id="GO:0004565">
    <property type="term" value="F:beta-galactosidase activity"/>
    <property type="evidence" value="ECO:0007669"/>
    <property type="project" value="InterPro"/>
</dbReference>
<evidence type="ECO:0000256" key="4">
    <source>
        <dbReference type="PIRSR" id="PIRSR006336-1"/>
    </source>
</evidence>
<dbReference type="Pfam" id="PF21467">
    <property type="entry name" value="BetaGal_gal-bd"/>
    <property type="match status" value="1"/>
</dbReference>
<dbReference type="InterPro" id="IPR017853">
    <property type="entry name" value="GH"/>
</dbReference>
<dbReference type="Gene3D" id="3.20.20.80">
    <property type="entry name" value="Glycosidases"/>
    <property type="match status" value="2"/>
</dbReference>
<evidence type="ECO:0000256" key="3">
    <source>
        <dbReference type="ARBA" id="ARBA00023295"/>
    </source>
</evidence>
<evidence type="ECO:0000259" key="6">
    <source>
        <dbReference type="Pfam" id="PF01301"/>
    </source>
</evidence>
<evidence type="ECO:0008006" key="11">
    <source>
        <dbReference type="Google" id="ProtNLM"/>
    </source>
</evidence>
<dbReference type="InterPro" id="IPR026283">
    <property type="entry name" value="B-gal_1-like"/>
</dbReference>
<dbReference type="PIRSF" id="PIRSF006336">
    <property type="entry name" value="B-gal"/>
    <property type="match status" value="1"/>
</dbReference>
<keyword evidence="2" id="KW-0378">Hydrolase</keyword>